<keyword evidence="3" id="KW-0482">Metalloprotease</keyword>
<feature type="domain" description="CAAX prenyl protease 2/Lysostaphin resistance protein A-like" evidence="2">
    <location>
        <begin position="102"/>
        <end position="198"/>
    </location>
</feature>
<dbReference type="RefSeq" id="WP_251336714.1">
    <property type="nucleotide sequence ID" value="NZ_JAMATW010000001.1"/>
</dbReference>
<keyword evidence="1" id="KW-0812">Transmembrane</keyword>
<feature type="transmembrane region" description="Helical" evidence="1">
    <location>
        <begin position="208"/>
        <end position="226"/>
    </location>
</feature>
<evidence type="ECO:0000313" key="3">
    <source>
        <dbReference type="EMBL" id="MDH5162482.1"/>
    </source>
</evidence>
<feature type="transmembrane region" description="Helical" evidence="1">
    <location>
        <begin position="12"/>
        <end position="30"/>
    </location>
</feature>
<dbReference type="EMBL" id="JAROYP010000009">
    <property type="protein sequence ID" value="MDH5162482.1"/>
    <property type="molecule type" value="Genomic_DNA"/>
</dbReference>
<dbReference type="GO" id="GO:0004175">
    <property type="term" value="F:endopeptidase activity"/>
    <property type="evidence" value="ECO:0007669"/>
    <property type="project" value="UniProtKB-ARBA"/>
</dbReference>
<organism evidence="3 4">
    <name type="scientific">Heyndrickxia oleronia</name>
    <dbReference type="NCBI Taxonomy" id="38875"/>
    <lineage>
        <taxon>Bacteria</taxon>
        <taxon>Bacillati</taxon>
        <taxon>Bacillota</taxon>
        <taxon>Bacilli</taxon>
        <taxon>Bacillales</taxon>
        <taxon>Bacillaceae</taxon>
        <taxon>Heyndrickxia</taxon>
    </lineage>
</organism>
<reference evidence="3" key="1">
    <citation type="submission" date="2023-03" db="EMBL/GenBank/DDBJ databases">
        <title>Bacterial isolates from washroom surfaces on a university campus.</title>
        <authorList>
            <person name="Holman D.B."/>
            <person name="Gzyl K.E."/>
            <person name="Taheri A.E."/>
        </authorList>
    </citation>
    <scope>NUCLEOTIDE SEQUENCE</scope>
    <source>
        <strain evidence="3">RD03</strain>
    </source>
</reference>
<sequence>MTKNIVLKIIGLEVLLMVFYTGNGAFSTITEPTSPVLQFIGLVPLAIGIFFYLTLKKKWDTYFFSKKLTNNSILFFLPLLLILILIVIGNKGLNLSSLLNVFQMFFMQVLIVAFIEETFFRGFMIKMLLYKGKKIAVILSSFLFGITHMLQLFGGQSLKETMIQIIYAFLVGLVLSLLIINNQSILLTISFHGLNNFLNFMGNEDASLLYPILIIVILFVYTIFLWKRMNKSKNIHQGLTFLG</sequence>
<keyword evidence="1" id="KW-0472">Membrane</keyword>
<keyword evidence="3" id="KW-0378">Hydrolase</keyword>
<feature type="transmembrane region" description="Helical" evidence="1">
    <location>
        <begin position="36"/>
        <end position="53"/>
    </location>
</feature>
<protein>
    <submittedName>
        <fullName evidence="3">CPBP family intramembrane metalloprotease</fullName>
    </submittedName>
</protein>
<gene>
    <name evidence="3" type="ORF">P5X88_16225</name>
</gene>
<comment type="caution">
    <text evidence="3">The sequence shown here is derived from an EMBL/GenBank/DDBJ whole genome shotgun (WGS) entry which is preliminary data.</text>
</comment>
<dbReference type="GO" id="GO:0080120">
    <property type="term" value="P:CAAX-box protein maturation"/>
    <property type="evidence" value="ECO:0007669"/>
    <property type="project" value="UniProtKB-ARBA"/>
</dbReference>
<feature type="transmembrane region" description="Helical" evidence="1">
    <location>
        <begin position="161"/>
        <end position="180"/>
    </location>
</feature>
<evidence type="ECO:0000256" key="1">
    <source>
        <dbReference type="SAM" id="Phobius"/>
    </source>
</evidence>
<dbReference type="PANTHER" id="PTHR39430:SF1">
    <property type="entry name" value="PROTEASE"/>
    <property type="match status" value="1"/>
</dbReference>
<evidence type="ECO:0000313" key="4">
    <source>
        <dbReference type="Proteomes" id="UP001159179"/>
    </source>
</evidence>
<dbReference type="Proteomes" id="UP001159179">
    <property type="component" value="Unassembled WGS sequence"/>
</dbReference>
<dbReference type="GO" id="GO:0008237">
    <property type="term" value="F:metallopeptidase activity"/>
    <property type="evidence" value="ECO:0007669"/>
    <property type="project" value="UniProtKB-KW"/>
</dbReference>
<dbReference type="PANTHER" id="PTHR39430">
    <property type="entry name" value="MEMBRANE-ASSOCIATED PROTEASE-RELATED"/>
    <property type="match status" value="1"/>
</dbReference>
<accession>A0AAW6SYY1</accession>
<name>A0AAW6SYY1_9BACI</name>
<feature type="transmembrane region" description="Helical" evidence="1">
    <location>
        <begin position="73"/>
        <end position="89"/>
    </location>
</feature>
<proteinExistence type="predicted"/>
<keyword evidence="1" id="KW-1133">Transmembrane helix</keyword>
<dbReference type="Pfam" id="PF02517">
    <property type="entry name" value="Rce1-like"/>
    <property type="match status" value="1"/>
</dbReference>
<dbReference type="AlphaFoldDB" id="A0AAW6SYY1"/>
<keyword evidence="3" id="KW-0645">Protease</keyword>
<evidence type="ECO:0000259" key="2">
    <source>
        <dbReference type="Pfam" id="PF02517"/>
    </source>
</evidence>
<dbReference type="InterPro" id="IPR003675">
    <property type="entry name" value="Rce1/LyrA-like_dom"/>
</dbReference>